<dbReference type="InterPro" id="IPR029058">
    <property type="entry name" value="AB_hydrolase_fold"/>
</dbReference>
<sequence length="465" mass="52858">METKEYKKGKLSCQLWSGETGLPLLVVLDEPAYKARPEIFISEKFQEKHPCSVLWVQSEKDLTEWEQGRDLHTLLFELEQETDECRMYLVGGAAAWAIGSRFPRRFAGVLALGGRGDPYIARNMKFTPVWAFGQEEPEDRKVPASPKHLVAAVRTCGGQYVRYTSVSEGDIWSACFENDAAVEWLFRQDRKNMFEVKYLCPGLFRIDDYFTSSAYLICGAEKALLIDTGLGEGDLSALIKSLTPLPVEVAVTHPHEDHMAQAYRFPKTWFHRLDIESMKKNRQQMEKVFGRTLTPAPKDEQLCPIEDGTMIDLGGGVQIETVELGGHTPNSVVFIDRAHKCVFTGDAIGSGFIVLMICGRNEWRQVISHYKEELGRFIKRLPELEDFAWYGGHFIQENGCDPDRQEDYLSGQSSYYLPLSGEIVRDMEELCEKLLSGEIPEETILVNPRHYCEHRSAGMTFKLTD</sequence>
<reference evidence="2 3" key="1">
    <citation type="submission" date="2020-12" db="EMBL/GenBank/DDBJ databases">
        <title>Whole genome sequences of gut porcine anaerobes.</title>
        <authorList>
            <person name="Kubasova T."/>
            <person name="Jahodarova E."/>
            <person name="Rychlik I."/>
        </authorList>
    </citation>
    <scope>NUCLEOTIDE SEQUENCE [LARGE SCALE GENOMIC DNA]</scope>
    <source>
        <strain evidence="2 3">An867</strain>
    </source>
</reference>
<dbReference type="Gene3D" id="3.60.15.10">
    <property type="entry name" value="Ribonuclease Z/Hydroxyacylglutathione hydrolase-like"/>
    <property type="match status" value="1"/>
</dbReference>
<dbReference type="InterPro" id="IPR050855">
    <property type="entry name" value="NDM-1-like"/>
</dbReference>
<accession>A0ABS9CMX4</accession>
<dbReference type="Pfam" id="PF00753">
    <property type="entry name" value="Lactamase_B"/>
    <property type="match status" value="1"/>
</dbReference>
<dbReference type="PANTHER" id="PTHR42951">
    <property type="entry name" value="METALLO-BETA-LACTAMASE DOMAIN-CONTAINING"/>
    <property type="match status" value="1"/>
</dbReference>
<evidence type="ECO:0000313" key="3">
    <source>
        <dbReference type="Proteomes" id="UP001299220"/>
    </source>
</evidence>
<dbReference type="PANTHER" id="PTHR42951:SF22">
    <property type="entry name" value="METALLO BETA-LACTAMASE SUPERFAMILY LIPOPROTEIN"/>
    <property type="match status" value="1"/>
</dbReference>
<protein>
    <submittedName>
        <fullName evidence="2">MBL fold metallo-hydrolase</fullName>
    </submittedName>
</protein>
<dbReference type="RefSeq" id="WP_235323382.1">
    <property type="nucleotide sequence ID" value="NZ_JAFBIT010000002.1"/>
</dbReference>
<dbReference type="EMBL" id="JAFBIT010000002">
    <property type="protein sequence ID" value="MCF2652323.1"/>
    <property type="molecule type" value="Genomic_DNA"/>
</dbReference>
<dbReference type="SMART" id="SM00849">
    <property type="entry name" value="Lactamase_B"/>
    <property type="match status" value="1"/>
</dbReference>
<evidence type="ECO:0000313" key="2">
    <source>
        <dbReference type="EMBL" id="MCF2652323.1"/>
    </source>
</evidence>
<evidence type="ECO:0000259" key="1">
    <source>
        <dbReference type="SMART" id="SM00849"/>
    </source>
</evidence>
<dbReference type="Gene3D" id="3.40.50.1820">
    <property type="entry name" value="alpha/beta hydrolase"/>
    <property type="match status" value="1"/>
</dbReference>
<comment type="caution">
    <text evidence="2">The sequence shown here is derived from an EMBL/GenBank/DDBJ whole genome shotgun (WGS) entry which is preliminary data.</text>
</comment>
<dbReference type="InterPro" id="IPR036866">
    <property type="entry name" value="RibonucZ/Hydroxyglut_hydro"/>
</dbReference>
<keyword evidence="3" id="KW-1185">Reference proteome</keyword>
<name>A0ABS9CMX4_9FIRM</name>
<dbReference type="SUPFAM" id="SSF56281">
    <property type="entry name" value="Metallo-hydrolase/oxidoreductase"/>
    <property type="match status" value="1"/>
</dbReference>
<proteinExistence type="predicted"/>
<dbReference type="Proteomes" id="UP001299220">
    <property type="component" value="Unassembled WGS sequence"/>
</dbReference>
<organism evidence="2 3">
    <name type="scientific">Anaeromassilibacillus senegalensis</name>
    <dbReference type="NCBI Taxonomy" id="1673717"/>
    <lineage>
        <taxon>Bacteria</taxon>
        <taxon>Bacillati</taxon>
        <taxon>Bacillota</taxon>
        <taxon>Clostridia</taxon>
        <taxon>Eubacteriales</taxon>
        <taxon>Acutalibacteraceae</taxon>
        <taxon>Anaeromassilibacillus</taxon>
    </lineage>
</organism>
<dbReference type="InterPro" id="IPR001279">
    <property type="entry name" value="Metallo-B-lactamas"/>
</dbReference>
<feature type="domain" description="Metallo-beta-lactamase" evidence="1">
    <location>
        <begin position="211"/>
        <end position="393"/>
    </location>
</feature>
<gene>
    <name evidence="2" type="ORF">JQM67_06895</name>
</gene>